<reference evidence="1" key="1">
    <citation type="submission" date="2020-04" db="EMBL/GenBank/DDBJ databases">
        <authorList>
            <person name="Zhang T."/>
        </authorList>
    </citation>
    <scope>NUCLEOTIDE SEQUENCE</scope>
    <source>
        <strain evidence="1">HKST-UBA16</strain>
    </source>
</reference>
<sequence length="240" mass="26734">MKSKSTSLVKKKKGNSTFTRVTPNIGSWAILLILLLTLNLLVTPVLAKPLQTNIIKYSLEQTVQIDNTLSETLKASDESHETIYSLSLKTTQLGTSDGKSEIVTSDSRVIAMRRFLVDYNSPMYPYAEVFIQEADKYGLDWRIVASISGVESAFGNLIPYRSNNAWGWKGDPTRDWSYFISWSEGIETVTKGLAQGYGTDLGPFDIVYTYCPPCGQTPGLPWAQGVTNYMNELSVYLNTL</sequence>
<name>A0A955HZL1_9BACT</name>
<dbReference type="SUPFAM" id="SSF53955">
    <property type="entry name" value="Lysozyme-like"/>
    <property type="match status" value="1"/>
</dbReference>
<accession>A0A955HZL1</accession>
<dbReference type="AlphaFoldDB" id="A0A955HZL1"/>
<dbReference type="InterPro" id="IPR023346">
    <property type="entry name" value="Lysozyme-like_dom_sf"/>
</dbReference>
<reference evidence="1" key="2">
    <citation type="journal article" date="2021" name="Microbiome">
        <title>Successional dynamics and alternative stable states in a saline activated sludge microbial community over 9 years.</title>
        <authorList>
            <person name="Wang Y."/>
            <person name="Ye J."/>
            <person name="Ju F."/>
            <person name="Liu L."/>
            <person name="Boyd J.A."/>
            <person name="Deng Y."/>
            <person name="Parks D.H."/>
            <person name="Jiang X."/>
            <person name="Yin X."/>
            <person name="Woodcroft B.J."/>
            <person name="Tyson G.W."/>
            <person name="Hugenholtz P."/>
            <person name="Polz M.F."/>
            <person name="Zhang T."/>
        </authorList>
    </citation>
    <scope>NUCLEOTIDE SEQUENCE</scope>
    <source>
        <strain evidence="1">HKST-UBA16</strain>
    </source>
</reference>
<organism evidence="1 2">
    <name type="scientific">Candidatus Dojkabacteria bacterium</name>
    <dbReference type="NCBI Taxonomy" id="2099670"/>
    <lineage>
        <taxon>Bacteria</taxon>
        <taxon>Candidatus Dojkabacteria</taxon>
    </lineage>
</organism>
<comment type="caution">
    <text evidence="1">The sequence shown here is derived from an EMBL/GenBank/DDBJ whole genome shotgun (WGS) entry which is preliminary data.</text>
</comment>
<dbReference type="EMBL" id="JAGQLM010000067">
    <property type="protein sequence ID" value="MCA9375027.1"/>
    <property type="molecule type" value="Genomic_DNA"/>
</dbReference>
<protein>
    <submittedName>
        <fullName evidence="1">Glucosaminidase domain-containing protein</fullName>
    </submittedName>
</protein>
<feature type="non-terminal residue" evidence="1">
    <location>
        <position position="240"/>
    </location>
</feature>
<gene>
    <name evidence="1" type="ORF">KC622_01710</name>
</gene>
<proteinExistence type="predicted"/>
<dbReference type="Proteomes" id="UP000748332">
    <property type="component" value="Unassembled WGS sequence"/>
</dbReference>
<evidence type="ECO:0000313" key="2">
    <source>
        <dbReference type="Proteomes" id="UP000748332"/>
    </source>
</evidence>
<evidence type="ECO:0000313" key="1">
    <source>
        <dbReference type="EMBL" id="MCA9375027.1"/>
    </source>
</evidence>